<keyword evidence="2" id="KW-0472">Membrane</keyword>
<sequence length="194" mass="21161">MTHQPLEEPHHLAAAAAALPVPPLPLPAVACLLRVLPVGARREADVTGSHRTRRVGCGRRMLRHGGNRRRRRRLSMHGGRRHAELAERGDRRGRRRHGHRCCRERRRRGSAAVEGLKLGEEAIGLAVAAAGAAVLGALVILVDVLELLAALLGAALVTHRLQPPAPYYSHNIIRNRSSSCMHIAITIASITMHM</sequence>
<name>A0A0A9CU64_ARUDO</name>
<keyword evidence="2" id="KW-1133">Transmembrane helix</keyword>
<proteinExistence type="predicted"/>
<feature type="compositionally biased region" description="Basic and acidic residues" evidence="1">
    <location>
        <begin position="81"/>
        <end position="90"/>
    </location>
</feature>
<reference evidence="3" key="2">
    <citation type="journal article" date="2015" name="Data Brief">
        <title>Shoot transcriptome of the giant reed, Arundo donax.</title>
        <authorList>
            <person name="Barrero R.A."/>
            <person name="Guerrero F.D."/>
            <person name="Moolhuijzen P."/>
            <person name="Goolsby J.A."/>
            <person name="Tidwell J."/>
            <person name="Bellgard S.E."/>
            <person name="Bellgard M.I."/>
        </authorList>
    </citation>
    <scope>NUCLEOTIDE SEQUENCE</scope>
    <source>
        <tissue evidence="3">Shoot tissue taken approximately 20 cm above the soil surface</tissue>
    </source>
</reference>
<feature type="compositionally biased region" description="Basic residues" evidence="1">
    <location>
        <begin position="65"/>
        <end position="80"/>
    </location>
</feature>
<protein>
    <submittedName>
        <fullName evidence="3">Uncharacterized protein</fullName>
    </submittedName>
</protein>
<accession>A0A0A9CU64</accession>
<dbReference type="EMBL" id="GBRH01220955">
    <property type="protein sequence ID" value="JAD76940.1"/>
    <property type="molecule type" value="Transcribed_RNA"/>
</dbReference>
<evidence type="ECO:0000313" key="3">
    <source>
        <dbReference type="EMBL" id="JAD76940.1"/>
    </source>
</evidence>
<feature type="region of interest" description="Disordered" evidence="1">
    <location>
        <begin position="65"/>
        <end position="100"/>
    </location>
</feature>
<keyword evidence="2" id="KW-0812">Transmembrane</keyword>
<feature type="transmembrane region" description="Helical" evidence="2">
    <location>
        <begin position="12"/>
        <end position="33"/>
    </location>
</feature>
<feature type="transmembrane region" description="Helical" evidence="2">
    <location>
        <begin position="122"/>
        <end position="142"/>
    </location>
</feature>
<reference evidence="3" key="1">
    <citation type="submission" date="2014-09" db="EMBL/GenBank/DDBJ databases">
        <authorList>
            <person name="Magalhaes I.L.F."/>
            <person name="Oliveira U."/>
            <person name="Santos F.R."/>
            <person name="Vidigal T.H.D.A."/>
            <person name="Brescovit A.D."/>
            <person name="Santos A.J."/>
        </authorList>
    </citation>
    <scope>NUCLEOTIDE SEQUENCE</scope>
    <source>
        <tissue evidence="3">Shoot tissue taken approximately 20 cm above the soil surface</tissue>
    </source>
</reference>
<organism evidence="3">
    <name type="scientific">Arundo donax</name>
    <name type="common">Giant reed</name>
    <name type="synonym">Donax arundinaceus</name>
    <dbReference type="NCBI Taxonomy" id="35708"/>
    <lineage>
        <taxon>Eukaryota</taxon>
        <taxon>Viridiplantae</taxon>
        <taxon>Streptophyta</taxon>
        <taxon>Embryophyta</taxon>
        <taxon>Tracheophyta</taxon>
        <taxon>Spermatophyta</taxon>
        <taxon>Magnoliopsida</taxon>
        <taxon>Liliopsida</taxon>
        <taxon>Poales</taxon>
        <taxon>Poaceae</taxon>
        <taxon>PACMAD clade</taxon>
        <taxon>Arundinoideae</taxon>
        <taxon>Arundineae</taxon>
        <taxon>Arundo</taxon>
    </lineage>
</organism>
<evidence type="ECO:0000256" key="1">
    <source>
        <dbReference type="SAM" id="MobiDB-lite"/>
    </source>
</evidence>
<dbReference type="AlphaFoldDB" id="A0A0A9CU64"/>
<feature type="compositionally biased region" description="Basic residues" evidence="1">
    <location>
        <begin position="91"/>
        <end position="100"/>
    </location>
</feature>
<evidence type="ECO:0000256" key="2">
    <source>
        <dbReference type="SAM" id="Phobius"/>
    </source>
</evidence>